<reference evidence="1 2" key="1">
    <citation type="submission" date="2012-10" db="EMBL/GenBank/DDBJ databases">
        <authorList>
            <person name="Harkins D.M."/>
            <person name="Durkin A.S."/>
            <person name="Brinkac L.M."/>
            <person name="Haft D.H."/>
            <person name="Selengut J.D."/>
            <person name="Sanka R."/>
            <person name="DePew J."/>
            <person name="Purushe J."/>
            <person name="Whelen A.C."/>
            <person name="Vinetz J.M."/>
            <person name="Sutton G.G."/>
            <person name="Nierman W.C."/>
            <person name="Fouts D.E."/>
        </authorList>
    </citation>
    <scope>NUCLEOTIDE SEQUENCE [LARGE SCALE GENOMIC DNA]</scope>
    <source>
        <strain evidence="1 2">2006001853</strain>
    </source>
</reference>
<evidence type="ECO:0000313" key="1">
    <source>
        <dbReference type="EMBL" id="EKR64796.1"/>
    </source>
</evidence>
<sequence length="73" mass="8417">MVLFFFKKECLFFAEFIPGSVICYAFILERFFPSLFGKVKVSGANIDKEIESETISIPEVKETKNINTRLEIC</sequence>
<dbReference type="EMBL" id="AFLV02000037">
    <property type="protein sequence ID" value="EKR64796.1"/>
    <property type="molecule type" value="Genomic_DNA"/>
</dbReference>
<dbReference type="AlphaFoldDB" id="A0A828Z364"/>
<evidence type="ECO:0000313" key="2">
    <source>
        <dbReference type="Proteomes" id="UP000001338"/>
    </source>
</evidence>
<gene>
    <name evidence="1" type="ORF">LEP1GSC036_2311</name>
</gene>
<name>A0A828Z364_9LEPT</name>
<dbReference type="Proteomes" id="UP000001338">
    <property type="component" value="Unassembled WGS sequence"/>
</dbReference>
<proteinExistence type="predicted"/>
<accession>A0A828Z364</accession>
<protein>
    <submittedName>
        <fullName evidence="1">Uncharacterized protein</fullName>
    </submittedName>
</protein>
<comment type="caution">
    <text evidence="1">The sequence shown here is derived from an EMBL/GenBank/DDBJ whole genome shotgun (WGS) entry which is preliminary data.</text>
</comment>
<organism evidence="1 2">
    <name type="scientific">Leptospira weilii str. 2006001853</name>
    <dbReference type="NCBI Taxonomy" id="1001589"/>
    <lineage>
        <taxon>Bacteria</taxon>
        <taxon>Pseudomonadati</taxon>
        <taxon>Spirochaetota</taxon>
        <taxon>Spirochaetia</taxon>
        <taxon>Leptospirales</taxon>
        <taxon>Leptospiraceae</taxon>
        <taxon>Leptospira</taxon>
    </lineage>
</organism>